<dbReference type="EMBL" id="SDAM02029657">
    <property type="protein sequence ID" value="KAH6754977.1"/>
    <property type="molecule type" value="Genomic_DNA"/>
</dbReference>
<evidence type="ECO:0008006" key="4">
    <source>
        <dbReference type="Google" id="ProtNLM"/>
    </source>
</evidence>
<dbReference type="AlphaFoldDB" id="A0AAD4ILT6"/>
<keyword evidence="3" id="KW-1185">Reference proteome</keyword>
<comment type="caution">
    <text evidence="2">The sequence shown here is derived from an EMBL/GenBank/DDBJ whole genome shotgun (WGS) entry which is preliminary data.</text>
</comment>
<gene>
    <name evidence="2" type="ORF">C2S53_019053</name>
</gene>
<name>A0AAD4ILT6_PERFH</name>
<evidence type="ECO:0000256" key="1">
    <source>
        <dbReference type="SAM" id="Phobius"/>
    </source>
</evidence>
<sequence length="160" mass="17643">MAVCGAKFGIKLQRELDIYVDNTTPSVYRYAEEGRIYSRNGGVSAIVDEIPYIRLFLSKYCHKYTAFRNGSPLVSDVSTTILNMKDGEKMDRITRTWLGAEGCSAGGLESLNLDNLTGLFFIAGLSSSTTLAIFLSTFLYENRHILASTASIKQKLHGLA</sequence>
<keyword evidence="1" id="KW-0812">Transmembrane</keyword>
<proteinExistence type="predicted"/>
<dbReference type="PANTHER" id="PTHR18966">
    <property type="entry name" value="IONOTROPIC GLUTAMATE RECEPTOR"/>
    <property type="match status" value="1"/>
</dbReference>
<organism evidence="2 3">
    <name type="scientific">Perilla frutescens var. hirtella</name>
    <name type="common">Perilla citriodora</name>
    <name type="synonym">Perilla setoyensis</name>
    <dbReference type="NCBI Taxonomy" id="608512"/>
    <lineage>
        <taxon>Eukaryota</taxon>
        <taxon>Viridiplantae</taxon>
        <taxon>Streptophyta</taxon>
        <taxon>Embryophyta</taxon>
        <taxon>Tracheophyta</taxon>
        <taxon>Spermatophyta</taxon>
        <taxon>Magnoliopsida</taxon>
        <taxon>eudicotyledons</taxon>
        <taxon>Gunneridae</taxon>
        <taxon>Pentapetalae</taxon>
        <taxon>asterids</taxon>
        <taxon>lamiids</taxon>
        <taxon>Lamiales</taxon>
        <taxon>Lamiaceae</taxon>
        <taxon>Nepetoideae</taxon>
        <taxon>Elsholtzieae</taxon>
        <taxon>Perilla</taxon>
    </lineage>
</organism>
<accession>A0AAD4ILT6</accession>
<feature type="transmembrane region" description="Helical" evidence="1">
    <location>
        <begin position="118"/>
        <end position="140"/>
    </location>
</feature>
<evidence type="ECO:0000313" key="3">
    <source>
        <dbReference type="Proteomes" id="UP001190926"/>
    </source>
</evidence>
<dbReference type="Proteomes" id="UP001190926">
    <property type="component" value="Unassembled WGS sequence"/>
</dbReference>
<keyword evidence="1" id="KW-0472">Membrane</keyword>
<keyword evidence="1" id="KW-1133">Transmembrane helix</keyword>
<protein>
    <recommendedName>
        <fullName evidence="4">Ionotropic receptor</fullName>
    </recommendedName>
</protein>
<dbReference type="SUPFAM" id="SSF53850">
    <property type="entry name" value="Periplasmic binding protein-like II"/>
    <property type="match status" value="1"/>
</dbReference>
<reference evidence="2 3" key="1">
    <citation type="journal article" date="2021" name="Nat. Commun.">
        <title>Incipient diploidization of the medicinal plant Perilla within 10,000 years.</title>
        <authorList>
            <person name="Zhang Y."/>
            <person name="Shen Q."/>
            <person name="Leng L."/>
            <person name="Zhang D."/>
            <person name="Chen S."/>
            <person name="Shi Y."/>
            <person name="Ning Z."/>
            <person name="Chen S."/>
        </authorList>
    </citation>
    <scope>NUCLEOTIDE SEQUENCE [LARGE SCALE GENOMIC DNA]</scope>
    <source>
        <strain evidence="3">cv. PC099</strain>
    </source>
</reference>
<evidence type="ECO:0000313" key="2">
    <source>
        <dbReference type="EMBL" id="KAH6754977.1"/>
    </source>
</evidence>
<dbReference type="InterPro" id="IPR015683">
    <property type="entry name" value="Ionotropic_Glu_rcpt"/>
</dbReference>